<dbReference type="Proteomes" id="UP000623440">
    <property type="component" value="Unassembled WGS sequence"/>
</dbReference>
<comment type="caution">
    <text evidence="2">The sequence shown here is derived from an EMBL/GenBank/DDBJ whole genome shotgun (WGS) entry which is preliminary data.</text>
</comment>
<dbReference type="InterPro" id="IPR049250">
    <property type="entry name" value="DUF6883"/>
</dbReference>
<name>A0ABR8DYY8_9NOSO</name>
<evidence type="ECO:0000259" key="1">
    <source>
        <dbReference type="Pfam" id="PF21814"/>
    </source>
</evidence>
<protein>
    <recommendedName>
        <fullName evidence="1">DUF6883 domain-containing protein</fullName>
    </recommendedName>
</protein>
<reference evidence="2 3" key="1">
    <citation type="journal article" date="2020" name="ISME J.">
        <title>Comparative genomics reveals insights into cyanobacterial evolution and habitat adaptation.</title>
        <authorList>
            <person name="Chen M.Y."/>
            <person name="Teng W.K."/>
            <person name="Zhao L."/>
            <person name="Hu C.X."/>
            <person name="Zhou Y.K."/>
            <person name="Han B.P."/>
            <person name="Song L.R."/>
            <person name="Shu W.S."/>
        </authorList>
    </citation>
    <scope>NUCLEOTIDE SEQUENCE [LARGE SCALE GENOMIC DNA]</scope>
    <source>
        <strain evidence="2 3">FACHB-838</strain>
    </source>
</reference>
<feature type="domain" description="DUF6883" evidence="1">
    <location>
        <begin position="2"/>
        <end position="109"/>
    </location>
</feature>
<dbReference type="Pfam" id="PF21814">
    <property type="entry name" value="DUF6883"/>
    <property type="match status" value="1"/>
</dbReference>
<evidence type="ECO:0000313" key="2">
    <source>
        <dbReference type="EMBL" id="MBD2534398.1"/>
    </source>
</evidence>
<evidence type="ECO:0000313" key="3">
    <source>
        <dbReference type="Proteomes" id="UP000623440"/>
    </source>
</evidence>
<dbReference type="RefSeq" id="WP_190944900.1">
    <property type="nucleotide sequence ID" value="NZ_JACJSI010000158.1"/>
</dbReference>
<proteinExistence type="predicted"/>
<gene>
    <name evidence="2" type="ORF">H6G97_34760</name>
</gene>
<sequence length="111" mass="13029">MKLPNFELAFIDRNKLQNYSLNSQHDRGKHKARLFAAILDLSSDDAEILQMLIQDAIQNYEAIPSLLDEYGQRYIVDFPITRNQNTANIRTTWIVRPTEDFPRLISCYILR</sequence>
<organism evidence="2 3">
    <name type="scientific">Nostoc flagelliforme FACHB-838</name>
    <dbReference type="NCBI Taxonomy" id="2692904"/>
    <lineage>
        <taxon>Bacteria</taxon>
        <taxon>Bacillati</taxon>
        <taxon>Cyanobacteriota</taxon>
        <taxon>Cyanophyceae</taxon>
        <taxon>Nostocales</taxon>
        <taxon>Nostocaceae</taxon>
        <taxon>Nostoc</taxon>
    </lineage>
</organism>
<keyword evidence="3" id="KW-1185">Reference proteome</keyword>
<accession>A0ABR8DYY8</accession>
<dbReference type="EMBL" id="JACJSI010000158">
    <property type="protein sequence ID" value="MBD2534398.1"/>
    <property type="molecule type" value="Genomic_DNA"/>
</dbReference>